<dbReference type="Proteomes" id="UP000321275">
    <property type="component" value="Unassembled WGS sequence"/>
</dbReference>
<dbReference type="GO" id="GO:0005737">
    <property type="term" value="C:cytoplasm"/>
    <property type="evidence" value="ECO:0007669"/>
    <property type="project" value="TreeGrafter"/>
</dbReference>
<evidence type="ECO:0000259" key="3">
    <source>
        <dbReference type="PROSITE" id="PS50975"/>
    </source>
</evidence>
<dbReference type="SUPFAM" id="SSF56059">
    <property type="entry name" value="Glutathione synthetase ATP-binding domain-like"/>
    <property type="match status" value="1"/>
</dbReference>
<protein>
    <recommendedName>
        <fullName evidence="3">ATP-grasp domain-containing protein</fullName>
    </recommendedName>
</protein>
<reference evidence="4 5" key="1">
    <citation type="submission" date="2019-07" db="EMBL/GenBank/DDBJ databases">
        <title>Whole genome shotgun sequence of Halomonas pacifica NBRC 102220.</title>
        <authorList>
            <person name="Hosoyama A."/>
            <person name="Uohara A."/>
            <person name="Ohji S."/>
            <person name="Ichikawa N."/>
        </authorList>
    </citation>
    <scope>NUCLEOTIDE SEQUENCE [LARGE SCALE GENOMIC DNA]</scope>
    <source>
        <strain evidence="4 5">NBRC 102220</strain>
    </source>
</reference>
<proteinExistence type="predicted"/>
<sequence length="269" mass="29977">MKLITFDVFRTLGIPGVRYIKPERMLDHLDEIRAADWLLFPEYWQLNTLVHGLKARIFPSLASYHLGHDKVEQTRAFQALFPEHVPPTEILGASRAAIDKVESRFGYPFIAKRIKSSMGEGVRLVDSRPALEAHLAEEPVLYAQERLPIDRDLRIVLVGGELLAAYWRVTPLGGYRSNVSQGGAIDREAIPEAAIALARRLAEAFHINHAGFDIAMVDGHPYVFEFNRLFGNQGINDSSKRIGAAILRQLGDGDDLGPDDDEPPFALTG</sequence>
<gene>
    <name evidence="4" type="ORF">HPA02_20600</name>
</gene>
<dbReference type="GO" id="GO:0046872">
    <property type="term" value="F:metal ion binding"/>
    <property type="evidence" value="ECO:0007669"/>
    <property type="project" value="InterPro"/>
</dbReference>
<dbReference type="OrthoDB" id="1704979at2"/>
<dbReference type="EMBL" id="BJUK01000021">
    <property type="protein sequence ID" value="GEK47777.1"/>
    <property type="molecule type" value="Genomic_DNA"/>
</dbReference>
<keyword evidence="2" id="KW-0067">ATP-binding</keyword>
<comment type="caution">
    <text evidence="4">The sequence shown here is derived from an EMBL/GenBank/DDBJ whole genome shotgun (WGS) entry which is preliminary data.</text>
</comment>
<organism evidence="4 5">
    <name type="scientific">Bisbaumannia pacifica</name>
    <dbReference type="NCBI Taxonomy" id="77098"/>
    <lineage>
        <taxon>Bacteria</taxon>
        <taxon>Pseudomonadati</taxon>
        <taxon>Pseudomonadota</taxon>
        <taxon>Gammaproteobacteria</taxon>
        <taxon>Oceanospirillales</taxon>
        <taxon>Halomonadaceae</taxon>
        <taxon>Bisbaumannia</taxon>
    </lineage>
</organism>
<keyword evidence="5" id="KW-1185">Reference proteome</keyword>
<evidence type="ECO:0000313" key="5">
    <source>
        <dbReference type="Proteomes" id="UP000321275"/>
    </source>
</evidence>
<dbReference type="InterPro" id="IPR013651">
    <property type="entry name" value="ATP-grasp_RimK-type"/>
</dbReference>
<feature type="domain" description="ATP-grasp" evidence="3">
    <location>
        <begin position="75"/>
        <end position="255"/>
    </location>
</feature>
<accession>A0A510XAN5</accession>
<evidence type="ECO:0000256" key="1">
    <source>
        <dbReference type="ARBA" id="ARBA00023211"/>
    </source>
</evidence>
<dbReference type="PROSITE" id="PS50975">
    <property type="entry name" value="ATP_GRASP"/>
    <property type="match status" value="1"/>
</dbReference>
<dbReference type="Pfam" id="PF08443">
    <property type="entry name" value="RimK"/>
    <property type="match status" value="1"/>
</dbReference>
<name>A0A510XAN5_9GAMM</name>
<dbReference type="PANTHER" id="PTHR21621">
    <property type="entry name" value="RIBOSOMAL PROTEIN S6 MODIFICATION PROTEIN"/>
    <property type="match status" value="1"/>
</dbReference>
<keyword evidence="1" id="KW-0464">Manganese</keyword>
<dbReference type="AlphaFoldDB" id="A0A510XAN5"/>
<dbReference type="InterPro" id="IPR011761">
    <property type="entry name" value="ATP-grasp"/>
</dbReference>
<keyword evidence="2" id="KW-0547">Nucleotide-binding</keyword>
<dbReference type="PANTHER" id="PTHR21621:SF2">
    <property type="entry name" value="COENZYME GAMMA-F420-2:ALPHA-L-GLUTAMATE LIGASE"/>
    <property type="match status" value="1"/>
</dbReference>
<evidence type="ECO:0000313" key="4">
    <source>
        <dbReference type="EMBL" id="GEK47777.1"/>
    </source>
</evidence>
<dbReference type="GO" id="GO:0005524">
    <property type="term" value="F:ATP binding"/>
    <property type="evidence" value="ECO:0007669"/>
    <property type="project" value="UniProtKB-UniRule"/>
</dbReference>
<evidence type="ECO:0000256" key="2">
    <source>
        <dbReference type="PROSITE-ProRule" id="PRU00409"/>
    </source>
</evidence>
<dbReference type="GO" id="GO:0043774">
    <property type="term" value="F:coenzyme F420-2 alpha-glutamyl ligase activity"/>
    <property type="evidence" value="ECO:0007669"/>
    <property type="project" value="TreeGrafter"/>
</dbReference>
<dbReference type="RefSeq" id="WP_146803119.1">
    <property type="nucleotide sequence ID" value="NZ_BJUK01000021.1"/>
</dbReference>
<dbReference type="Gene3D" id="3.30.470.20">
    <property type="entry name" value="ATP-grasp fold, B domain"/>
    <property type="match status" value="1"/>
</dbReference>